<feature type="chain" id="PRO_5022812649" evidence="1">
    <location>
        <begin position="21"/>
        <end position="86"/>
    </location>
</feature>
<name>A0A5C3MQT1_9AGAM</name>
<dbReference type="Pfam" id="PF19373">
    <property type="entry name" value="DUF5948"/>
    <property type="match status" value="1"/>
</dbReference>
<accession>A0A5C3MQT1</accession>
<dbReference type="AlphaFoldDB" id="A0A5C3MQT1"/>
<organism evidence="2 3">
    <name type="scientific">Heliocybe sulcata</name>
    <dbReference type="NCBI Taxonomy" id="5364"/>
    <lineage>
        <taxon>Eukaryota</taxon>
        <taxon>Fungi</taxon>
        <taxon>Dikarya</taxon>
        <taxon>Basidiomycota</taxon>
        <taxon>Agaricomycotina</taxon>
        <taxon>Agaricomycetes</taxon>
        <taxon>Gloeophyllales</taxon>
        <taxon>Gloeophyllaceae</taxon>
        <taxon>Heliocybe</taxon>
    </lineage>
</organism>
<evidence type="ECO:0000313" key="3">
    <source>
        <dbReference type="Proteomes" id="UP000305948"/>
    </source>
</evidence>
<protein>
    <submittedName>
        <fullName evidence="2">Uncharacterized protein</fullName>
    </submittedName>
</protein>
<gene>
    <name evidence="2" type="ORF">OE88DRAFT_1738871</name>
</gene>
<proteinExistence type="predicted"/>
<keyword evidence="1" id="KW-0732">Signal</keyword>
<sequence>MRAFSISLLTVALFTTSALAGYNCKCQDSNGQYNELTAECCNAQNNPLISYPGGNHQCTSSVNAIDSGAFVQCCQGKGVGGAYCWN</sequence>
<dbReference type="OrthoDB" id="4932133at2759"/>
<evidence type="ECO:0000313" key="2">
    <source>
        <dbReference type="EMBL" id="TFK47185.1"/>
    </source>
</evidence>
<keyword evidence="3" id="KW-1185">Reference proteome</keyword>
<dbReference type="EMBL" id="ML213525">
    <property type="protein sequence ID" value="TFK47185.1"/>
    <property type="molecule type" value="Genomic_DNA"/>
</dbReference>
<dbReference type="Proteomes" id="UP000305948">
    <property type="component" value="Unassembled WGS sequence"/>
</dbReference>
<dbReference type="InterPro" id="IPR045992">
    <property type="entry name" value="DUF5948"/>
</dbReference>
<reference evidence="2 3" key="1">
    <citation type="journal article" date="2019" name="Nat. Ecol. Evol.">
        <title>Megaphylogeny resolves global patterns of mushroom evolution.</title>
        <authorList>
            <person name="Varga T."/>
            <person name="Krizsan K."/>
            <person name="Foldi C."/>
            <person name="Dima B."/>
            <person name="Sanchez-Garcia M."/>
            <person name="Sanchez-Ramirez S."/>
            <person name="Szollosi G.J."/>
            <person name="Szarkandi J.G."/>
            <person name="Papp V."/>
            <person name="Albert L."/>
            <person name="Andreopoulos W."/>
            <person name="Angelini C."/>
            <person name="Antonin V."/>
            <person name="Barry K.W."/>
            <person name="Bougher N.L."/>
            <person name="Buchanan P."/>
            <person name="Buyck B."/>
            <person name="Bense V."/>
            <person name="Catcheside P."/>
            <person name="Chovatia M."/>
            <person name="Cooper J."/>
            <person name="Damon W."/>
            <person name="Desjardin D."/>
            <person name="Finy P."/>
            <person name="Geml J."/>
            <person name="Haridas S."/>
            <person name="Hughes K."/>
            <person name="Justo A."/>
            <person name="Karasinski D."/>
            <person name="Kautmanova I."/>
            <person name="Kiss B."/>
            <person name="Kocsube S."/>
            <person name="Kotiranta H."/>
            <person name="LaButti K.M."/>
            <person name="Lechner B.E."/>
            <person name="Liimatainen K."/>
            <person name="Lipzen A."/>
            <person name="Lukacs Z."/>
            <person name="Mihaltcheva S."/>
            <person name="Morgado L.N."/>
            <person name="Niskanen T."/>
            <person name="Noordeloos M.E."/>
            <person name="Ohm R.A."/>
            <person name="Ortiz-Santana B."/>
            <person name="Ovrebo C."/>
            <person name="Racz N."/>
            <person name="Riley R."/>
            <person name="Savchenko A."/>
            <person name="Shiryaev A."/>
            <person name="Soop K."/>
            <person name="Spirin V."/>
            <person name="Szebenyi C."/>
            <person name="Tomsovsky M."/>
            <person name="Tulloss R.E."/>
            <person name="Uehling J."/>
            <person name="Grigoriev I.V."/>
            <person name="Vagvolgyi C."/>
            <person name="Papp T."/>
            <person name="Martin F.M."/>
            <person name="Miettinen O."/>
            <person name="Hibbett D.S."/>
            <person name="Nagy L.G."/>
        </authorList>
    </citation>
    <scope>NUCLEOTIDE SEQUENCE [LARGE SCALE GENOMIC DNA]</scope>
    <source>
        <strain evidence="2 3">OMC1185</strain>
    </source>
</reference>
<feature type="signal peptide" evidence="1">
    <location>
        <begin position="1"/>
        <end position="20"/>
    </location>
</feature>
<evidence type="ECO:0000256" key="1">
    <source>
        <dbReference type="SAM" id="SignalP"/>
    </source>
</evidence>